<organism evidence="1 2">
    <name type="scientific">Ovis ammon polii x Ovis aries</name>
    <dbReference type="NCBI Taxonomy" id="2918886"/>
    <lineage>
        <taxon>Eukaryota</taxon>
        <taxon>Metazoa</taxon>
        <taxon>Chordata</taxon>
        <taxon>Craniata</taxon>
        <taxon>Vertebrata</taxon>
        <taxon>Euteleostomi</taxon>
        <taxon>Mammalia</taxon>
        <taxon>Eutheria</taxon>
        <taxon>Laurasiatheria</taxon>
        <taxon>Artiodactyla</taxon>
        <taxon>Ruminantia</taxon>
        <taxon>Pecora</taxon>
        <taxon>Bovidae</taxon>
        <taxon>Caprinae</taxon>
        <taxon>Ovis</taxon>
    </lineage>
</organism>
<evidence type="ECO:0000313" key="1">
    <source>
        <dbReference type="EMBL" id="KAI4582538.1"/>
    </source>
</evidence>
<sequence>MSPLGEEVKNMSAWEAQTVTLRDTGDLLQGQMPDVTPEKHTDKVGSGLVTLQARMTCWREDDGHTNASWGFGFNGQLCLLFDSENGHWTVVHPGGRQMKEKWENDRTVTDFFKKVSMGDCQAWLQTFLVRWEKMLKTSAPLTTVPTTVQPTAATNNHITEIIFVVLAVFVITSIVILYKKSFGFCVGLMSTVEIMLCGFSTCSAYAHSLCYNFTVDPHPSPGELWCVAQGQVDGNVFLSFDCGGAMIQSTSPLGEEVKTMNTWETRRETLRDIGDFLMGQVPDNILEKDTPRVVQWKEWALEERTGPDYLGPGQVDHEWLPGSKGPRGPWVTTETLNLFATTSLSILTRLGEPWCVALGQVDGNASLSYDCGGAMIQSTSPLGEEVKTMNTWETQRGTLRDIRDFLKGQLPDIIPEKRTPRVVQWKEQALEERSGPDYLGPGEVDTVRQRIHQVQSLSSFFSLVGSDPLTLQGRMTCWCEEDGRISGSWQFGFNGEMCLRFDSENGHWTVDHSGRRQIKEMWEKDRAVTDFFKKVSMETVRPGFGILWCTGENVDDLSITDLSPRYSAAYGPSQQPHNRDHPWSSNQFRHNKHLSLDHLQE</sequence>
<gene>
    <name evidence="1" type="ORF">MJG53_009089</name>
</gene>
<keyword evidence="2" id="KW-1185">Reference proteome</keyword>
<dbReference type="Proteomes" id="UP001057279">
    <property type="component" value="Linkage Group LG08"/>
</dbReference>
<dbReference type="EMBL" id="CM043033">
    <property type="protein sequence ID" value="KAI4582538.1"/>
    <property type="molecule type" value="Genomic_DNA"/>
</dbReference>
<comment type="caution">
    <text evidence="1">The sequence shown here is derived from an EMBL/GenBank/DDBJ whole genome shotgun (WGS) entry which is preliminary data.</text>
</comment>
<proteinExistence type="predicted"/>
<reference evidence="1" key="1">
    <citation type="submission" date="2022-03" db="EMBL/GenBank/DDBJ databases">
        <title>Genomic analyses of argali, domestic sheep and their hybrids provide insights into chromosomal evolution, heterosis and genetic basis of agronomic traits.</title>
        <authorList>
            <person name="Li M."/>
        </authorList>
    </citation>
    <scope>NUCLEOTIDE SEQUENCE</scope>
    <source>
        <strain evidence="1">F1 hybrid</strain>
    </source>
</reference>
<evidence type="ECO:0000313" key="2">
    <source>
        <dbReference type="Proteomes" id="UP001057279"/>
    </source>
</evidence>
<protein>
    <submittedName>
        <fullName evidence="1">Uncharacterized protein</fullName>
    </submittedName>
</protein>
<name>A0ACB9UYG2_9CETA</name>
<accession>A0ACB9UYG2</accession>